<dbReference type="InterPro" id="IPR001214">
    <property type="entry name" value="SET_dom"/>
</dbReference>
<feature type="domain" description="SET" evidence="1">
    <location>
        <begin position="21"/>
        <end position="260"/>
    </location>
</feature>
<accession>A0A1J7ILT5</accession>
<dbReference type="STRING" id="1408157.A0A1J7ILT5"/>
<sequence length="483" mass="54254">MLRSDPSALEVASKLRGVTFQDVECGSVDGKGWGLTATRNLTTTDVNTGDVPKLITIPHDLVLNQQTVEEYAKESREFRELYEAVGRQSARRDVLLFLLVQLARGNPDLPSGTRVVSHSWTEYLRFLPEDVLVPTQWSTDERKLLDGTSLKAALTAKLSSLTSEFDFVFDKSCNLPFWYSVLWETEPRRVQDWIMLDAWYRSRCLELPRSGVSMVPYLDMVNHSSKPTAYYDEDSKDEVVLLLRPGTSVAKGEEITISYGTDKPAAEMLFSYGFLEPTEKGGSLVLPFGVDRDDPLARAKLMAFGEPPKVHVSVDRDGVATWECPFAYLSCLNEEDGLEFRLLQDVEGNRELRVFWLEEDVTDRSKDFEAVLRDHAIYALVRLRAVTILQGCLQEELQQLQSQAYYDSLSSDPAVRKYCKVAAAALREIEAGILETVVDAMQKEQAALVADENVVAYFGSMETAESDLVGDEAANEEEDEDFS</sequence>
<dbReference type="InParanoid" id="A0A1J7ILT5"/>
<dbReference type="InterPro" id="IPR050600">
    <property type="entry name" value="SETD3_SETD6_MTase"/>
</dbReference>
<keyword evidence="3" id="KW-1185">Reference proteome</keyword>
<dbReference type="Proteomes" id="UP000182658">
    <property type="component" value="Unassembled WGS sequence"/>
</dbReference>
<reference evidence="2 3" key="1">
    <citation type="submission" date="2016-10" db="EMBL/GenBank/DDBJ databases">
        <title>Draft genome sequence of Coniochaeta ligniaria NRRL30616, a lignocellulolytic fungus for bioabatement of inhibitors in plant biomass hydrolysates.</title>
        <authorList>
            <consortium name="DOE Joint Genome Institute"/>
            <person name="Jimenez D.J."/>
            <person name="Hector R.E."/>
            <person name="Riley R."/>
            <person name="Sun H."/>
            <person name="Grigoriev I.V."/>
            <person name="Van Elsas J.D."/>
            <person name="Nichols N.N."/>
        </authorList>
    </citation>
    <scope>NUCLEOTIDE SEQUENCE [LARGE SCALE GENOMIC DNA]</scope>
    <source>
        <strain evidence="2 3">NRRL 30616</strain>
    </source>
</reference>
<dbReference type="Pfam" id="PF00856">
    <property type="entry name" value="SET"/>
    <property type="match status" value="1"/>
</dbReference>
<proteinExistence type="predicted"/>
<dbReference type="AlphaFoldDB" id="A0A1J7ILT5"/>
<gene>
    <name evidence="2" type="ORF">CONLIGDRAFT_654764</name>
</gene>
<protein>
    <submittedName>
        <fullName evidence="2">SET domain-containing protein</fullName>
    </submittedName>
</protein>
<dbReference type="PROSITE" id="PS50280">
    <property type="entry name" value="SET"/>
    <property type="match status" value="1"/>
</dbReference>
<organism evidence="2 3">
    <name type="scientific">Coniochaeta ligniaria NRRL 30616</name>
    <dbReference type="NCBI Taxonomy" id="1408157"/>
    <lineage>
        <taxon>Eukaryota</taxon>
        <taxon>Fungi</taxon>
        <taxon>Dikarya</taxon>
        <taxon>Ascomycota</taxon>
        <taxon>Pezizomycotina</taxon>
        <taxon>Sordariomycetes</taxon>
        <taxon>Sordariomycetidae</taxon>
        <taxon>Coniochaetales</taxon>
        <taxon>Coniochaetaceae</taxon>
        <taxon>Coniochaeta</taxon>
    </lineage>
</organism>
<evidence type="ECO:0000313" key="3">
    <source>
        <dbReference type="Proteomes" id="UP000182658"/>
    </source>
</evidence>
<dbReference type="InterPro" id="IPR046341">
    <property type="entry name" value="SET_dom_sf"/>
</dbReference>
<dbReference type="Gene3D" id="3.90.1410.10">
    <property type="entry name" value="set domain protein methyltransferase, domain 1"/>
    <property type="match status" value="1"/>
</dbReference>
<dbReference type="EMBL" id="KV875098">
    <property type="protein sequence ID" value="OIW28543.1"/>
    <property type="molecule type" value="Genomic_DNA"/>
</dbReference>
<dbReference type="GO" id="GO:0016279">
    <property type="term" value="F:protein-lysine N-methyltransferase activity"/>
    <property type="evidence" value="ECO:0007669"/>
    <property type="project" value="TreeGrafter"/>
</dbReference>
<dbReference type="SUPFAM" id="SSF82199">
    <property type="entry name" value="SET domain"/>
    <property type="match status" value="1"/>
</dbReference>
<evidence type="ECO:0000313" key="2">
    <source>
        <dbReference type="EMBL" id="OIW28543.1"/>
    </source>
</evidence>
<evidence type="ECO:0000259" key="1">
    <source>
        <dbReference type="PROSITE" id="PS50280"/>
    </source>
</evidence>
<name>A0A1J7ILT5_9PEZI</name>
<dbReference type="PANTHER" id="PTHR13271:SF76">
    <property type="entry name" value="SET DOMAIN-CONTAINING PROTEIN 8"/>
    <property type="match status" value="1"/>
</dbReference>
<dbReference type="CDD" id="cd10527">
    <property type="entry name" value="SET_LSMT"/>
    <property type="match status" value="1"/>
</dbReference>
<dbReference type="GO" id="GO:0005634">
    <property type="term" value="C:nucleus"/>
    <property type="evidence" value="ECO:0007669"/>
    <property type="project" value="TreeGrafter"/>
</dbReference>
<dbReference type="PANTHER" id="PTHR13271">
    <property type="entry name" value="UNCHARACTERIZED PUTATIVE METHYLTRANSFERASE"/>
    <property type="match status" value="1"/>
</dbReference>
<dbReference type="OrthoDB" id="441812at2759"/>